<sequence length="476" mass="52762">MLHKTSRKVPVQAVLAHAAERRWSEVIAATADVEALAGQPMLLPLRIEAALEDGNDEEVRRTIDVVERATLRAELRFAAVRPLLKFARPADAWRVLSADGSITGHHRYIQQVRKVLAYSHSEPELVSAIQAALDALLGEAVEPSPSDYSFRDDPARRNRPMGEVRIVASTEVEPRHVEGLSVARDRFRRRLSKPAAPSVCEYHDVFVDPTGQIWTEDGSIIVTTGRPIAHTSREACRQLDVALPALRGTRGIYHWVVDLLPHLSLLGPEPDIPVLIGAHGPRFERESLALAGIADEQVIAISEVVFVRRLVVPSVGMAGLRHWQATGGIFERVAARAGEMAAANGFACPEKVYISRRDSTRRRLLNEEELEGALQQRGYAVVLMSTMPLWQQIALASGVRSIVAPHGAGLSHLMFCRGDTRVLELLPIMDGSYTLRFNYARLALALGYDYTAWLEPQLARSDHWRVCIDELPESLL</sequence>
<dbReference type="Pfam" id="PF04577">
    <property type="entry name" value="Glyco_transf_61"/>
    <property type="match status" value="1"/>
</dbReference>
<accession>A0ABS5RDB6</accession>
<evidence type="ECO:0000256" key="3">
    <source>
        <dbReference type="ARBA" id="ARBA00023180"/>
    </source>
</evidence>
<name>A0ABS5RDB6_9HYPH</name>
<keyword evidence="2" id="KW-0808">Transferase</keyword>
<evidence type="ECO:0000313" key="5">
    <source>
        <dbReference type="EMBL" id="MBS9478936.1"/>
    </source>
</evidence>
<comment type="caution">
    <text evidence="5">The sequence shown here is derived from an EMBL/GenBank/DDBJ whole genome shotgun (WGS) entry which is preliminary data.</text>
</comment>
<evidence type="ECO:0000256" key="1">
    <source>
        <dbReference type="ARBA" id="ARBA00022676"/>
    </source>
</evidence>
<proteinExistence type="predicted"/>
<dbReference type="InterPro" id="IPR049625">
    <property type="entry name" value="Glyco_transf_61_cat"/>
</dbReference>
<evidence type="ECO:0000259" key="4">
    <source>
        <dbReference type="Pfam" id="PF04577"/>
    </source>
</evidence>
<dbReference type="InterPro" id="IPR007657">
    <property type="entry name" value="Glycosyltransferase_61"/>
</dbReference>
<gene>
    <name evidence="5" type="ORF">KIP89_17650</name>
</gene>
<protein>
    <submittedName>
        <fullName evidence="5">Glycosyltransferase family 61 protein</fullName>
    </submittedName>
</protein>
<dbReference type="RefSeq" id="WP_213756895.1">
    <property type="nucleotide sequence ID" value="NZ_JAHCQH010000021.1"/>
</dbReference>
<organism evidence="5 6">
    <name type="scientific">Ancylobacter radicis</name>
    <dbReference type="NCBI Taxonomy" id="2836179"/>
    <lineage>
        <taxon>Bacteria</taxon>
        <taxon>Pseudomonadati</taxon>
        <taxon>Pseudomonadota</taxon>
        <taxon>Alphaproteobacteria</taxon>
        <taxon>Hyphomicrobiales</taxon>
        <taxon>Xanthobacteraceae</taxon>
        <taxon>Ancylobacter</taxon>
    </lineage>
</organism>
<dbReference type="EMBL" id="JAHCQH010000021">
    <property type="protein sequence ID" value="MBS9478936.1"/>
    <property type="molecule type" value="Genomic_DNA"/>
</dbReference>
<keyword evidence="3" id="KW-0325">Glycoprotein</keyword>
<dbReference type="PANTHER" id="PTHR20961">
    <property type="entry name" value="GLYCOSYLTRANSFERASE"/>
    <property type="match status" value="1"/>
</dbReference>
<evidence type="ECO:0000256" key="2">
    <source>
        <dbReference type="ARBA" id="ARBA00022679"/>
    </source>
</evidence>
<keyword evidence="6" id="KW-1185">Reference proteome</keyword>
<evidence type="ECO:0000313" key="6">
    <source>
        <dbReference type="Proteomes" id="UP001166585"/>
    </source>
</evidence>
<feature type="domain" description="Glycosyltransferase 61 catalytic" evidence="4">
    <location>
        <begin position="253"/>
        <end position="423"/>
    </location>
</feature>
<reference evidence="5" key="1">
    <citation type="submission" date="2021-05" db="EMBL/GenBank/DDBJ databases">
        <authorList>
            <person name="Sun Q."/>
            <person name="Inoue M."/>
        </authorList>
    </citation>
    <scope>NUCLEOTIDE SEQUENCE</scope>
    <source>
        <strain evidence="5">VKM B-3255</strain>
    </source>
</reference>
<dbReference type="Proteomes" id="UP001166585">
    <property type="component" value="Unassembled WGS sequence"/>
</dbReference>
<keyword evidence="1" id="KW-0328">Glycosyltransferase</keyword>